<reference evidence="6" key="1">
    <citation type="submission" date="2016-11" db="EMBL/GenBank/DDBJ databases">
        <authorList>
            <person name="Varghese N."/>
            <person name="Submissions S."/>
        </authorList>
    </citation>
    <scope>NUCLEOTIDE SEQUENCE [LARGE SCALE GENOMIC DNA]</scope>
    <source>
        <strain evidence="6">DSM 19858</strain>
    </source>
</reference>
<evidence type="ECO:0000313" key="6">
    <source>
        <dbReference type="Proteomes" id="UP000184543"/>
    </source>
</evidence>
<dbReference type="Pfam" id="PF01048">
    <property type="entry name" value="PNP_UDP_1"/>
    <property type="match status" value="1"/>
</dbReference>
<proteinExistence type="predicted"/>
<dbReference type="GO" id="GO:0006152">
    <property type="term" value="P:purine nucleoside catabolic process"/>
    <property type="evidence" value="ECO:0007669"/>
    <property type="project" value="TreeGrafter"/>
</dbReference>
<name>A0A1M6P9N6_9FLAO</name>
<evidence type="ECO:0000256" key="1">
    <source>
        <dbReference type="ARBA" id="ARBA00011888"/>
    </source>
</evidence>
<dbReference type="GO" id="GO:0004850">
    <property type="term" value="F:uridine phosphorylase activity"/>
    <property type="evidence" value="ECO:0007669"/>
    <property type="project" value="UniProtKB-EC"/>
</dbReference>
<dbReference type="SUPFAM" id="SSF53167">
    <property type="entry name" value="Purine and uridine phosphorylases"/>
    <property type="match status" value="1"/>
</dbReference>
<evidence type="ECO:0000256" key="2">
    <source>
        <dbReference type="ARBA" id="ARBA00021980"/>
    </source>
</evidence>
<dbReference type="EC" id="2.4.2.3" evidence="1"/>
<dbReference type="Gene3D" id="3.40.50.1580">
    <property type="entry name" value="Nucleoside phosphorylase domain"/>
    <property type="match status" value="1"/>
</dbReference>
<comment type="catalytic activity">
    <reaction evidence="3">
        <text>uridine + phosphate = alpha-D-ribose 1-phosphate + uracil</text>
        <dbReference type="Rhea" id="RHEA:24388"/>
        <dbReference type="ChEBI" id="CHEBI:16704"/>
        <dbReference type="ChEBI" id="CHEBI:17568"/>
        <dbReference type="ChEBI" id="CHEBI:43474"/>
        <dbReference type="ChEBI" id="CHEBI:57720"/>
        <dbReference type="EC" id="2.4.2.3"/>
    </reaction>
</comment>
<dbReference type="PANTHER" id="PTHR43691:SF11">
    <property type="entry name" value="FI09636P-RELATED"/>
    <property type="match status" value="1"/>
</dbReference>
<sequence length="290" mass="32188">MRLEPSELVLNSDRSIYHLNLLPEDLADTIITVGDPDRVAQVSQYFDSIELKKGKREFHTHTGTVKGKRITVVSTGIGTDNIDIVLNELDALANIDLDQRIVKPKKKVLDIVRIGTSGAIQPDIPIDSFLMSAYAMGFDGLLHFYESGGVRDEAFARAFVEHTDWPGEKSRPYVVPYDEGLGKSLLSNRIRLGVTVTNIGFYGPQGRSLRLPLADPGLREKLRSFSYGKHQLTNLEMETSGIYGLAKLLGHRAVSMNCILANRATGEFSENPAQSVDELIRYTLERLTSP</sequence>
<dbReference type="STRING" id="192903.SAMN04488513_1198"/>
<evidence type="ECO:0000259" key="4">
    <source>
        <dbReference type="Pfam" id="PF01048"/>
    </source>
</evidence>
<evidence type="ECO:0000256" key="3">
    <source>
        <dbReference type="ARBA" id="ARBA00048447"/>
    </source>
</evidence>
<dbReference type="InterPro" id="IPR035994">
    <property type="entry name" value="Nucleoside_phosphorylase_sf"/>
</dbReference>
<organism evidence="5 6">
    <name type="scientific">Pseudozobellia thermophila</name>
    <dbReference type="NCBI Taxonomy" id="192903"/>
    <lineage>
        <taxon>Bacteria</taxon>
        <taxon>Pseudomonadati</taxon>
        <taxon>Bacteroidota</taxon>
        <taxon>Flavobacteriia</taxon>
        <taxon>Flavobacteriales</taxon>
        <taxon>Flavobacteriaceae</taxon>
        <taxon>Pseudozobellia</taxon>
    </lineage>
</organism>
<dbReference type="InterPro" id="IPR000845">
    <property type="entry name" value="Nucleoside_phosphorylase_d"/>
</dbReference>
<dbReference type="AlphaFoldDB" id="A0A1M6P9N6"/>
<dbReference type="Proteomes" id="UP000184543">
    <property type="component" value="Unassembled WGS sequence"/>
</dbReference>
<dbReference type="OrthoDB" id="9772602at2"/>
<feature type="domain" description="Nucleoside phosphorylase" evidence="4">
    <location>
        <begin position="30"/>
        <end position="269"/>
    </location>
</feature>
<dbReference type="EMBL" id="FQYU01000019">
    <property type="protein sequence ID" value="SHK04669.1"/>
    <property type="molecule type" value="Genomic_DNA"/>
</dbReference>
<dbReference type="CDD" id="cd00436">
    <property type="entry name" value="UP_TbUP-like"/>
    <property type="match status" value="1"/>
</dbReference>
<dbReference type="GO" id="GO:0005829">
    <property type="term" value="C:cytosol"/>
    <property type="evidence" value="ECO:0007669"/>
    <property type="project" value="TreeGrafter"/>
</dbReference>
<accession>A0A1M6P9N6</accession>
<keyword evidence="6" id="KW-1185">Reference proteome</keyword>
<gene>
    <name evidence="5" type="ORF">SAMN04488513_1198</name>
</gene>
<protein>
    <recommendedName>
        <fullName evidence="2">Uridine phosphorylase</fullName>
        <ecNumber evidence="1">2.4.2.3</ecNumber>
    </recommendedName>
</protein>
<evidence type="ECO:0000313" key="5">
    <source>
        <dbReference type="EMBL" id="SHK04669.1"/>
    </source>
</evidence>
<dbReference type="GO" id="GO:0004731">
    <property type="term" value="F:purine-nucleoside phosphorylase activity"/>
    <property type="evidence" value="ECO:0007669"/>
    <property type="project" value="TreeGrafter"/>
</dbReference>
<dbReference type="PANTHER" id="PTHR43691">
    <property type="entry name" value="URIDINE PHOSPHORYLASE"/>
    <property type="match status" value="1"/>
</dbReference>
<dbReference type="RefSeq" id="WP_072995912.1">
    <property type="nucleotide sequence ID" value="NZ_FQYU01000019.1"/>
</dbReference>